<feature type="transmembrane region" description="Helical" evidence="1">
    <location>
        <begin position="138"/>
        <end position="158"/>
    </location>
</feature>
<keyword evidence="1" id="KW-0812">Transmembrane</keyword>
<evidence type="ECO:0000313" key="4">
    <source>
        <dbReference type="Proteomes" id="UP000184280"/>
    </source>
</evidence>
<feature type="transmembrane region" description="Helical" evidence="1">
    <location>
        <begin position="114"/>
        <end position="131"/>
    </location>
</feature>
<sequence>MENNQQIPVSRSRIVSIDVLRAFALFGIILVHIIPQFGCGKLDTQDYPIDSNTAIFIRLFFEDRCATIFNILFGVSFYIILKNPKNTSRKFVWRCFLLMMIGVFDKIFYWVDALMWYGICGMLLVSVRRLSCKSLAGIIVTLIFLSFFLSRLQLGAFLDDYIGDSHDFRYSYECSLSDAVTLLPKAIAYYIRIIINGGIFMAFANFMIGYLIGKRGYIETMDNRVSLKSLFESFAIYLFFYLLSSNLPILVWWSRLGYSLFGALFYTLLIVYIYNHTRLRPIMTFFSYYGRCGLTNYMIQGIVGVIVFCHMGVAWMHVGLSVLFIGAIIFYFFQVIFSYSWLYFFKNGPMEYIWRCGIERKILPFLKK</sequence>
<feature type="domain" description="DUF418" evidence="2">
    <location>
        <begin position="255"/>
        <end position="358"/>
    </location>
</feature>
<dbReference type="RefSeq" id="WP_073043596.1">
    <property type="nucleotide sequence ID" value="NZ_FRCJ01000002.1"/>
</dbReference>
<dbReference type="Pfam" id="PF04235">
    <property type="entry name" value="DUF418"/>
    <property type="match status" value="1"/>
</dbReference>
<feature type="transmembrane region" description="Helical" evidence="1">
    <location>
        <begin position="225"/>
        <end position="244"/>
    </location>
</feature>
<dbReference type="InterPro" id="IPR007349">
    <property type="entry name" value="DUF418"/>
</dbReference>
<keyword evidence="1" id="KW-1133">Transmembrane helix</keyword>
<dbReference type="PANTHER" id="PTHR30590:SF2">
    <property type="entry name" value="INNER MEMBRANE PROTEIN"/>
    <property type="match status" value="1"/>
</dbReference>
<feature type="transmembrane region" description="Helical" evidence="1">
    <location>
        <begin position="187"/>
        <end position="213"/>
    </location>
</feature>
<dbReference type="AlphaFoldDB" id="A0A1M7FJZ9"/>
<evidence type="ECO:0000256" key="1">
    <source>
        <dbReference type="SAM" id="Phobius"/>
    </source>
</evidence>
<organism evidence="3 4">
    <name type="scientific">Xylanibacter ruminicola</name>
    <name type="common">Prevotella ruminicola</name>
    <dbReference type="NCBI Taxonomy" id="839"/>
    <lineage>
        <taxon>Bacteria</taxon>
        <taxon>Pseudomonadati</taxon>
        <taxon>Bacteroidota</taxon>
        <taxon>Bacteroidia</taxon>
        <taxon>Bacteroidales</taxon>
        <taxon>Prevotellaceae</taxon>
        <taxon>Xylanibacter</taxon>
    </lineage>
</organism>
<feature type="transmembrane region" description="Helical" evidence="1">
    <location>
        <begin position="12"/>
        <end position="35"/>
    </location>
</feature>
<feature type="transmembrane region" description="Helical" evidence="1">
    <location>
        <begin position="294"/>
        <end position="316"/>
    </location>
</feature>
<evidence type="ECO:0000313" key="3">
    <source>
        <dbReference type="EMBL" id="SHM03967.1"/>
    </source>
</evidence>
<dbReference type="Proteomes" id="UP000184280">
    <property type="component" value="Unassembled WGS sequence"/>
</dbReference>
<feature type="transmembrane region" description="Helical" evidence="1">
    <location>
        <begin position="322"/>
        <end position="345"/>
    </location>
</feature>
<dbReference type="EMBL" id="FRCJ01000002">
    <property type="protein sequence ID" value="SHM03967.1"/>
    <property type="molecule type" value="Genomic_DNA"/>
</dbReference>
<dbReference type="PANTHER" id="PTHR30590">
    <property type="entry name" value="INNER MEMBRANE PROTEIN"/>
    <property type="match status" value="1"/>
</dbReference>
<protein>
    <recommendedName>
        <fullName evidence="2">DUF418 domain-containing protein</fullName>
    </recommendedName>
</protein>
<proteinExistence type="predicted"/>
<dbReference type="OrthoDB" id="9807744at2"/>
<evidence type="ECO:0000259" key="2">
    <source>
        <dbReference type="Pfam" id="PF04235"/>
    </source>
</evidence>
<gene>
    <name evidence="3" type="ORF">SAMN04488494_1176</name>
</gene>
<keyword evidence="1" id="KW-0472">Membrane</keyword>
<name>A0A1M7FJZ9_XYLRU</name>
<accession>A0A1M7FJZ9</accession>
<dbReference type="InterPro" id="IPR052529">
    <property type="entry name" value="Bact_Transport_Assoc"/>
</dbReference>
<feature type="transmembrane region" description="Helical" evidence="1">
    <location>
        <begin position="256"/>
        <end position="274"/>
    </location>
</feature>
<reference evidence="3 4" key="1">
    <citation type="submission" date="2016-11" db="EMBL/GenBank/DDBJ databases">
        <authorList>
            <person name="Jaros S."/>
            <person name="Januszkiewicz K."/>
            <person name="Wedrychowicz H."/>
        </authorList>
    </citation>
    <scope>NUCLEOTIDE SEQUENCE [LARGE SCALE GENOMIC DNA]</scope>
    <source>
        <strain evidence="3 4">BPI-34</strain>
    </source>
</reference>